<dbReference type="Gene3D" id="3.40.140.100">
    <property type="entry name" value="Ubiquitin-like modifier-activating enzyme ATG7 C-terminal domain"/>
    <property type="match status" value="1"/>
</dbReference>
<reference evidence="10" key="2">
    <citation type="submission" date="2017-10" db="EMBL/GenBank/DDBJ databases">
        <title>Ladona fulva Genome sequencing and assembly.</title>
        <authorList>
            <person name="Murali S."/>
            <person name="Richards S."/>
            <person name="Bandaranaike D."/>
            <person name="Bellair M."/>
            <person name="Blankenburg K."/>
            <person name="Chao H."/>
            <person name="Dinh H."/>
            <person name="Doddapaneni H."/>
            <person name="Dugan-Rocha S."/>
            <person name="Elkadiri S."/>
            <person name="Gnanaolivu R."/>
            <person name="Hernandez B."/>
            <person name="Skinner E."/>
            <person name="Javaid M."/>
            <person name="Lee S."/>
            <person name="Li M."/>
            <person name="Ming W."/>
            <person name="Munidasa M."/>
            <person name="Muniz J."/>
            <person name="Nguyen L."/>
            <person name="Hughes D."/>
            <person name="Osuji N."/>
            <person name="Pu L.-L."/>
            <person name="Puazo M."/>
            <person name="Qu C."/>
            <person name="Quiroz J."/>
            <person name="Raj R."/>
            <person name="Weissenberger G."/>
            <person name="Xin Y."/>
            <person name="Zou X."/>
            <person name="Han Y."/>
            <person name="Worley K."/>
            <person name="Muzny D."/>
            <person name="Gibbs R."/>
        </authorList>
    </citation>
    <scope>NUCLEOTIDE SEQUENCE</scope>
    <source>
        <strain evidence="10">Sampled in the wild</strain>
    </source>
</reference>
<comment type="similarity">
    <text evidence="1 7">Belongs to the ATG7 family.</text>
</comment>
<evidence type="ECO:0000256" key="5">
    <source>
        <dbReference type="ARBA" id="ARBA00023006"/>
    </source>
</evidence>
<dbReference type="Pfam" id="PF16420">
    <property type="entry name" value="ATG7_N"/>
    <property type="match status" value="1"/>
</dbReference>
<dbReference type="Gene3D" id="3.40.50.720">
    <property type="entry name" value="NAD(P)-binding Rossmann-like Domain"/>
    <property type="match status" value="1"/>
</dbReference>
<dbReference type="NCBIfam" id="TIGR01381">
    <property type="entry name" value="E1_like_apg7"/>
    <property type="match status" value="1"/>
</dbReference>
<dbReference type="Gene3D" id="3.40.140.70">
    <property type="entry name" value="Ubiquitin-like modifier-activating enzyme ATG7 N-terminal domain"/>
    <property type="match status" value="1"/>
</dbReference>
<dbReference type="FunFam" id="3.40.140.70:FF:000001">
    <property type="entry name" value="Ubiquitin-like modifier-activating enzyme atg7"/>
    <property type="match status" value="1"/>
</dbReference>
<dbReference type="InterPro" id="IPR032197">
    <property type="entry name" value="Atg7_N"/>
</dbReference>
<dbReference type="GO" id="GO:0019778">
    <property type="term" value="F:Atg12 activating enzyme activity"/>
    <property type="evidence" value="ECO:0007669"/>
    <property type="project" value="TreeGrafter"/>
</dbReference>
<keyword evidence="7" id="KW-0963">Cytoplasm</keyword>
<dbReference type="SUPFAM" id="SSF69572">
    <property type="entry name" value="Activating enzymes of the ubiquitin-like proteins"/>
    <property type="match status" value="1"/>
</dbReference>
<dbReference type="OrthoDB" id="338614at2759"/>
<dbReference type="Proteomes" id="UP000792457">
    <property type="component" value="Unassembled WGS sequence"/>
</dbReference>
<evidence type="ECO:0000256" key="4">
    <source>
        <dbReference type="ARBA" id="ARBA00022927"/>
    </source>
</evidence>
<dbReference type="GO" id="GO:0006995">
    <property type="term" value="P:cellular response to nitrogen starvation"/>
    <property type="evidence" value="ECO:0007669"/>
    <property type="project" value="TreeGrafter"/>
</dbReference>
<dbReference type="GO" id="GO:0000407">
    <property type="term" value="C:phagophore assembly site"/>
    <property type="evidence" value="ECO:0007669"/>
    <property type="project" value="UniProtKB-SubCell"/>
</dbReference>
<evidence type="ECO:0000313" key="11">
    <source>
        <dbReference type="Proteomes" id="UP000792457"/>
    </source>
</evidence>
<dbReference type="CDD" id="cd01486">
    <property type="entry name" value="Apg7"/>
    <property type="match status" value="1"/>
</dbReference>
<feature type="domain" description="Ubiquitin-like modifier-activating enzyme Atg7 N-terminal" evidence="9">
    <location>
        <begin position="33"/>
        <end position="362"/>
    </location>
</feature>
<dbReference type="Pfam" id="PF00899">
    <property type="entry name" value="ThiF"/>
    <property type="match status" value="1"/>
</dbReference>
<dbReference type="GO" id="GO:0032446">
    <property type="term" value="P:protein modification by small protein conjugation"/>
    <property type="evidence" value="ECO:0007669"/>
    <property type="project" value="TreeGrafter"/>
</dbReference>
<evidence type="ECO:0000256" key="1">
    <source>
        <dbReference type="ARBA" id="ARBA00010931"/>
    </source>
</evidence>
<dbReference type="GO" id="GO:0019779">
    <property type="term" value="F:Atg8 activating enzyme activity"/>
    <property type="evidence" value="ECO:0007669"/>
    <property type="project" value="TreeGrafter"/>
</dbReference>
<dbReference type="InterPro" id="IPR042522">
    <property type="entry name" value="Atg7_N_1"/>
</dbReference>
<comment type="subcellular location">
    <subcellularLocation>
        <location evidence="7">Cytoplasm</location>
    </subcellularLocation>
    <subcellularLocation>
        <location evidence="7">Preautophagosomal structure</location>
    </subcellularLocation>
</comment>
<evidence type="ECO:0000259" key="9">
    <source>
        <dbReference type="Pfam" id="PF16420"/>
    </source>
</evidence>
<dbReference type="EMBL" id="KZ308216">
    <property type="protein sequence ID" value="KAG8224919.1"/>
    <property type="molecule type" value="Genomic_DNA"/>
</dbReference>
<keyword evidence="11" id="KW-1185">Reference proteome</keyword>
<evidence type="ECO:0000313" key="10">
    <source>
        <dbReference type="EMBL" id="KAG8224919.1"/>
    </source>
</evidence>
<dbReference type="PANTHER" id="PTHR10953">
    <property type="entry name" value="UBIQUITIN-ACTIVATING ENZYME E1"/>
    <property type="match status" value="1"/>
</dbReference>
<comment type="caution">
    <text evidence="10">The sequence shown here is derived from an EMBL/GenBank/DDBJ whole genome shotgun (WGS) entry which is preliminary data.</text>
</comment>
<dbReference type="AlphaFoldDB" id="A0A8K0JYN8"/>
<dbReference type="InterPro" id="IPR042523">
    <property type="entry name" value="Atg7_N_2"/>
</dbReference>
<reference evidence="10" key="1">
    <citation type="submission" date="2013-04" db="EMBL/GenBank/DDBJ databases">
        <authorList>
            <person name="Qu J."/>
            <person name="Murali S.C."/>
            <person name="Bandaranaike D."/>
            <person name="Bellair M."/>
            <person name="Blankenburg K."/>
            <person name="Chao H."/>
            <person name="Dinh H."/>
            <person name="Doddapaneni H."/>
            <person name="Downs B."/>
            <person name="Dugan-Rocha S."/>
            <person name="Elkadiri S."/>
            <person name="Gnanaolivu R.D."/>
            <person name="Hernandez B."/>
            <person name="Javaid M."/>
            <person name="Jayaseelan J.C."/>
            <person name="Lee S."/>
            <person name="Li M."/>
            <person name="Ming W."/>
            <person name="Munidasa M."/>
            <person name="Muniz J."/>
            <person name="Nguyen L."/>
            <person name="Ongeri F."/>
            <person name="Osuji N."/>
            <person name="Pu L.-L."/>
            <person name="Puazo M."/>
            <person name="Qu C."/>
            <person name="Quiroz J."/>
            <person name="Raj R."/>
            <person name="Weissenberger G."/>
            <person name="Xin Y."/>
            <person name="Zou X."/>
            <person name="Han Y."/>
            <person name="Richards S."/>
            <person name="Worley K."/>
            <person name="Muzny D."/>
            <person name="Gibbs R."/>
        </authorList>
    </citation>
    <scope>NUCLEOTIDE SEQUENCE</scope>
    <source>
        <strain evidence="10">Sampled in the wild</strain>
    </source>
</reference>
<keyword evidence="5 7" id="KW-0072">Autophagy</keyword>
<keyword evidence="7" id="KW-0833">Ubl conjugation pathway</keyword>
<dbReference type="InterPro" id="IPR000594">
    <property type="entry name" value="ThiF_NAD_FAD-bd"/>
</dbReference>
<gene>
    <name evidence="10" type="ORF">J437_LFUL006278</name>
</gene>
<dbReference type="InterPro" id="IPR035985">
    <property type="entry name" value="Ubiquitin-activating_enz"/>
</dbReference>
<comment type="subunit">
    <text evidence="7">Homodimer.</text>
</comment>
<dbReference type="InterPro" id="IPR006285">
    <property type="entry name" value="Atg7"/>
</dbReference>
<dbReference type="GO" id="GO:0000422">
    <property type="term" value="P:autophagy of mitochondrion"/>
    <property type="evidence" value="ECO:0007669"/>
    <property type="project" value="TreeGrafter"/>
</dbReference>
<protein>
    <recommendedName>
        <fullName evidence="2 7">Ubiquitin-like modifier-activating enzyme ATG7</fullName>
    </recommendedName>
    <alternativeName>
        <fullName evidence="7">Autophagy-related protein 7</fullName>
    </alternativeName>
</protein>
<evidence type="ECO:0000259" key="8">
    <source>
        <dbReference type="Pfam" id="PF00899"/>
    </source>
</evidence>
<proteinExistence type="inferred from homology"/>
<organism evidence="10 11">
    <name type="scientific">Ladona fulva</name>
    <name type="common">Scarce chaser dragonfly</name>
    <name type="synonym">Libellula fulva</name>
    <dbReference type="NCBI Taxonomy" id="123851"/>
    <lineage>
        <taxon>Eukaryota</taxon>
        <taxon>Metazoa</taxon>
        <taxon>Ecdysozoa</taxon>
        <taxon>Arthropoda</taxon>
        <taxon>Hexapoda</taxon>
        <taxon>Insecta</taxon>
        <taxon>Pterygota</taxon>
        <taxon>Palaeoptera</taxon>
        <taxon>Odonata</taxon>
        <taxon>Epiprocta</taxon>
        <taxon>Anisoptera</taxon>
        <taxon>Libelluloidea</taxon>
        <taxon>Libellulidae</taxon>
        <taxon>Ladona</taxon>
    </lineage>
</organism>
<keyword evidence="4 7" id="KW-0653">Protein transport</keyword>
<keyword evidence="3 7" id="KW-0813">Transport</keyword>
<dbReference type="PANTHER" id="PTHR10953:SF3">
    <property type="entry name" value="UBIQUITIN-LIKE MODIFIER-ACTIVATING ENZYME ATG7"/>
    <property type="match status" value="1"/>
</dbReference>
<accession>A0A8K0JYN8</accession>
<dbReference type="FunFam" id="3.40.50.720:FF:000243">
    <property type="entry name" value="Ubiquitin-like modifier-activating enzyme ATG7"/>
    <property type="match status" value="1"/>
</dbReference>
<name>A0A8K0JYN8_LADFU</name>
<evidence type="ECO:0000256" key="2">
    <source>
        <dbReference type="ARBA" id="ARBA00017647"/>
    </source>
</evidence>
<dbReference type="GO" id="GO:0034727">
    <property type="term" value="P:piecemeal microautophagy of the nucleus"/>
    <property type="evidence" value="ECO:0007669"/>
    <property type="project" value="TreeGrafter"/>
</dbReference>
<dbReference type="GO" id="GO:0015031">
    <property type="term" value="P:protein transport"/>
    <property type="evidence" value="ECO:0007669"/>
    <property type="project" value="UniProtKB-UniRule"/>
</dbReference>
<evidence type="ECO:0000256" key="6">
    <source>
        <dbReference type="PIRSR" id="PIRSR606285-1"/>
    </source>
</evidence>
<dbReference type="InterPro" id="IPR045886">
    <property type="entry name" value="ThiF/MoeB/HesA"/>
</dbReference>
<feature type="domain" description="THIF-type NAD/FAD binding fold" evidence="8">
    <location>
        <begin position="379"/>
        <end position="632"/>
    </location>
</feature>
<feature type="active site" description="Glycyl thioester intermediate" evidence="6">
    <location>
        <position position="601"/>
    </location>
</feature>
<evidence type="ECO:0000256" key="3">
    <source>
        <dbReference type="ARBA" id="ARBA00022448"/>
    </source>
</evidence>
<comment type="function">
    <text evidence="7">E1-like activating enzyme involved in the 2 ubiquitin-like systems required for autophagy.</text>
</comment>
<dbReference type="GO" id="GO:0000045">
    <property type="term" value="P:autophagosome assembly"/>
    <property type="evidence" value="ECO:0007669"/>
    <property type="project" value="TreeGrafter"/>
</dbReference>
<evidence type="ECO:0000256" key="7">
    <source>
        <dbReference type="RuleBase" id="RU366022"/>
    </source>
</evidence>
<sequence>MQKVFDLHFYPGTCSITFQLNYNMSVKEESQILQYAPFMSTVEPGFWHNLSQLKLDVDRLNENERKIWGYYSSSVPPGSSMALFVDFSAFNKNFTVDATSLPANGILLNKNTLESFKECDKLNLLESYGTELVNQMKNGDAVEKPSLLCKFILLTFADLKKYQFYYWFAFLAPKFADTALLKPPQKIGTVFGREQIDTFEELYSAISDTSERAFLTVTLTEEGNISILPLKEFGDALRQKNQRTFLAFSDPSILDENPGWPLRNLLALIKYKWYCISVKRLFLLKRYCHSLIVKRPEVVGSALEVIGIRRKFDGVWNADRSVIFSVMLGKDDTPLDKVNWVGWEKNQRGKFGPRMTHLGSTMDPLRLAETSVDLNLKLMKWRLLPELDLNVVKDSHVLLLGAGTLGCCVARLLMAWGVRNITFVDNGRVSYSNPVRQMLFTFKDCQNGGRLKAEAAADALKEIFPGVASKGVKLSIPMPGHPVGEGSKKEVEEAVDQLKELIKNHDLIFQLTDTRESRWLPTLIAAHYGKLTINAALGFDTFLVMRHGITVVDESSQSDDVEAVIDYSSKFIKGSQLGCYFCNDVVAPGNSTRDRTLDQQCTVTRPGISLLASSLAVELAVSLLQHPMRGLAPACCSSKNASVGKEENGGDGDCERVLEKELQSHLGLVPHSIRGFLSQFELVVPATHRFSCCVACSHKVLNEFKIRGFEFLCQVFNKPGYLEDLTGLTKLHQESASLEVRK</sequence>